<gene>
    <name evidence="1" type="ORF">LCGC14_0911540</name>
</gene>
<organism evidence="1">
    <name type="scientific">marine sediment metagenome</name>
    <dbReference type="NCBI Taxonomy" id="412755"/>
    <lineage>
        <taxon>unclassified sequences</taxon>
        <taxon>metagenomes</taxon>
        <taxon>ecological metagenomes</taxon>
    </lineage>
</organism>
<accession>A0A0F9PEB4</accession>
<reference evidence="1" key="1">
    <citation type="journal article" date="2015" name="Nature">
        <title>Complex archaea that bridge the gap between prokaryotes and eukaryotes.</title>
        <authorList>
            <person name="Spang A."/>
            <person name="Saw J.H."/>
            <person name="Jorgensen S.L."/>
            <person name="Zaremba-Niedzwiedzka K."/>
            <person name="Martijn J."/>
            <person name="Lind A.E."/>
            <person name="van Eijk R."/>
            <person name="Schleper C."/>
            <person name="Guy L."/>
            <person name="Ettema T.J."/>
        </authorList>
    </citation>
    <scope>NUCLEOTIDE SEQUENCE</scope>
</reference>
<sequence length="91" mass="10318">MGKIIKEDSNKRVTGYWFLDDGKNHFTTMTHIVSNGSPICNMDIIPEWEFKMVAVIPSLQLNACSTCKSLQIAYFNTFGSRTNKLVLRLGM</sequence>
<evidence type="ECO:0000313" key="1">
    <source>
        <dbReference type="EMBL" id="KKN22792.1"/>
    </source>
</evidence>
<dbReference type="AlphaFoldDB" id="A0A0F9PEB4"/>
<comment type="caution">
    <text evidence="1">The sequence shown here is derived from an EMBL/GenBank/DDBJ whole genome shotgun (WGS) entry which is preliminary data.</text>
</comment>
<protein>
    <submittedName>
        <fullName evidence="1">Uncharacterized protein</fullName>
    </submittedName>
</protein>
<proteinExistence type="predicted"/>
<name>A0A0F9PEB4_9ZZZZ</name>
<dbReference type="EMBL" id="LAZR01003030">
    <property type="protein sequence ID" value="KKN22792.1"/>
    <property type="molecule type" value="Genomic_DNA"/>
</dbReference>